<organism evidence="1 2">
    <name type="scientific">Winmispira thermophila (strain ATCC 700085 / DSM 6578 / Z-1203)</name>
    <name type="common">Spirochaeta thermophila</name>
    <dbReference type="NCBI Taxonomy" id="869211"/>
    <lineage>
        <taxon>Bacteria</taxon>
        <taxon>Pseudomonadati</taxon>
        <taxon>Spirochaetota</taxon>
        <taxon>Spirochaetia</taxon>
        <taxon>Winmispirales</taxon>
        <taxon>Winmispiraceae</taxon>
        <taxon>Winmispira</taxon>
    </lineage>
</organism>
<name>G0GDE8_WINT7</name>
<evidence type="ECO:0000313" key="2">
    <source>
        <dbReference type="Proteomes" id="UP000007254"/>
    </source>
</evidence>
<accession>G0GDE8</accession>
<gene>
    <name evidence="1" type="ordered locus">Spith_0288</name>
</gene>
<keyword evidence="2" id="KW-1185">Reference proteome</keyword>
<dbReference type="KEGG" id="stq:Spith_0288"/>
<dbReference type="AlphaFoldDB" id="G0GDE8"/>
<dbReference type="HOGENOM" id="CLU_3358589_0_0_12"/>
<evidence type="ECO:0000313" key="1">
    <source>
        <dbReference type="EMBL" id="AEJ60574.1"/>
    </source>
</evidence>
<dbReference type="EMBL" id="CP002903">
    <property type="protein sequence ID" value="AEJ60574.1"/>
    <property type="molecule type" value="Genomic_DNA"/>
</dbReference>
<sequence length="36" mass="4168">MSLREVMMVVIEVREVVNRYGEKEALAGVFVRGDER</sequence>
<proteinExistence type="predicted"/>
<dbReference type="Proteomes" id="UP000007254">
    <property type="component" value="Chromosome"/>
</dbReference>
<protein>
    <submittedName>
        <fullName evidence="1">Uncharacterized protein</fullName>
    </submittedName>
</protein>
<reference evidence="1 2" key="1">
    <citation type="submission" date="2011-06" db="EMBL/GenBank/DDBJ databases">
        <title>The complete genome of Spirochaeta thermophila DSM 6578.</title>
        <authorList>
            <consortium name="US DOE Joint Genome Institute (JGI-PGF)"/>
            <person name="Lucas S."/>
            <person name="Lapidus A."/>
            <person name="Bruce D."/>
            <person name="Goodwin L."/>
            <person name="Pitluck S."/>
            <person name="Peters L."/>
            <person name="Kyrpides N."/>
            <person name="Mavromatis K."/>
            <person name="Ivanova N."/>
            <person name="Mikailova N."/>
            <person name="Pagani I."/>
            <person name="Chertkov O."/>
            <person name="Detter J.C."/>
            <person name="Tapia R."/>
            <person name="Han C."/>
            <person name="Land M."/>
            <person name="Hauser L."/>
            <person name="Markowitz V."/>
            <person name="Cheng J.-F."/>
            <person name="Hugenholtz P."/>
            <person name="Woyke T."/>
            <person name="Wu D."/>
            <person name="Spring S."/>
            <person name="Merkhoffer B."/>
            <person name="Schneider S."/>
            <person name="Klenk H.-P."/>
            <person name="Eisen J.A."/>
        </authorList>
    </citation>
    <scope>NUCLEOTIDE SEQUENCE [LARGE SCALE GENOMIC DNA]</scope>
    <source>
        <strain evidence="2">ATCC 700085 / DSM 6578 / Z-1203</strain>
    </source>
</reference>